<dbReference type="Pfam" id="PF07859">
    <property type="entry name" value="Abhydrolase_3"/>
    <property type="match status" value="1"/>
</dbReference>
<feature type="domain" description="FAD-binding" evidence="6">
    <location>
        <begin position="2"/>
        <end position="346"/>
    </location>
</feature>
<dbReference type="InterPro" id="IPR013094">
    <property type="entry name" value="AB_hydrolase_3"/>
</dbReference>
<dbReference type="Gene3D" id="3.50.50.60">
    <property type="entry name" value="FAD/NAD(P)-binding domain"/>
    <property type="match status" value="1"/>
</dbReference>
<dbReference type="InterPro" id="IPR029058">
    <property type="entry name" value="AB_hydrolase_fold"/>
</dbReference>
<dbReference type="AlphaFoldDB" id="A0A5E4W089"/>
<sequence>MHVIVVGGGIGGAAAAVALSRAGIEVTLLEQAKVLSEVGAGIQIGSNGTRALRALGLLDAFRAKAVSAHSYRILDFESGELINDLPLGAIASRHFGDDAFEAHRADLMDIIVSALPEGVVHLNQRCMHVSENDGVVTVTLESGDTLTADAVIGADGIHSNVRKGMFGDQPAIPSGMVAWRSTISADKIEHLGFEERFYGWRGPNRIAIAYWLRPGKLFNFVAIVPASDLEVGESWSHKGDKQLLERSLSGCAPQLGELIKAVDDNFLSALNYRKPLERWTVGRVTLMGDAAHAMLPYMAQGAVQSLEDAVVLGRCLQRAREGRVSIEDALLDYEHRRRPRTTRVQTNVLALRDFWFASDPLKRAGNMRRMQAQGKLDPYGDSQWSWVYTYDAEKEADAPLGYPVMMPFSRARNQVIPPRFHPRQLWESMFGFDDRIHSNDGLRAAYERRFASSIPSRRSELNGMPCLETGTTAADAPVVLHVHGGCYVMGSAQASLGHAAALAEAAGARVVVVDYRLAPEHPYPAALEDVIVAYRGLLDAGVANSRIIFSGESSGGSLALAALMSLRDSATPLPAGLIATSPFADMCLSGESLLTNGFGDEFVNKDFLTVAATSYYQLQDPRHSCISPVFGDFTDLPPLLVQVAQDEAVASDAIRIVKHAKDAGTNARLTCYPTSTHAFVLFSGDEPCAGEAIAEAGEFIRAAVGELRSADANRDAVLHH</sequence>
<dbReference type="InterPro" id="IPR050493">
    <property type="entry name" value="FAD-dep_Monooxygenase_BioMet"/>
</dbReference>
<evidence type="ECO:0000256" key="4">
    <source>
        <dbReference type="ARBA" id="ARBA00023002"/>
    </source>
</evidence>
<dbReference type="PRINTS" id="PR00420">
    <property type="entry name" value="RNGMNOXGNASE"/>
</dbReference>
<dbReference type="SUPFAM" id="SSF51905">
    <property type="entry name" value="FAD/NAD(P)-binding domain"/>
    <property type="match status" value="1"/>
</dbReference>
<evidence type="ECO:0000259" key="7">
    <source>
        <dbReference type="Pfam" id="PF07859"/>
    </source>
</evidence>
<evidence type="ECO:0000256" key="5">
    <source>
        <dbReference type="ARBA" id="ARBA00023033"/>
    </source>
</evidence>
<comment type="cofactor">
    <cofactor evidence="1">
        <name>FAD</name>
        <dbReference type="ChEBI" id="CHEBI:57692"/>
    </cofactor>
</comment>
<evidence type="ECO:0000256" key="3">
    <source>
        <dbReference type="ARBA" id="ARBA00022827"/>
    </source>
</evidence>
<dbReference type="OrthoDB" id="5487740at2"/>
<keyword evidence="9" id="KW-1185">Reference proteome</keyword>
<evidence type="ECO:0000256" key="1">
    <source>
        <dbReference type="ARBA" id="ARBA00001974"/>
    </source>
</evidence>
<dbReference type="EMBL" id="CABPSC010000011">
    <property type="protein sequence ID" value="VVE18042.1"/>
    <property type="molecule type" value="Genomic_DNA"/>
</dbReference>
<accession>A0A5E4W089</accession>
<protein>
    <submittedName>
        <fullName evidence="8">Salicylate hydroxylase</fullName>
    </submittedName>
</protein>
<dbReference type="GO" id="GO:0004497">
    <property type="term" value="F:monooxygenase activity"/>
    <property type="evidence" value="ECO:0007669"/>
    <property type="project" value="UniProtKB-KW"/>
</dbReference>
<dbReference type="GO" id="GO:0016787">
    <property type="term" value="F:hydrolase activity"/>
    <property type="evidence" value="ECO:0007669"/>
    <property type="project" value="InterPro"/>
</dbReference>
<evidence type="ECO:0000256" key="2">
    <source>
        <dbReference type="ARBA" id="ARBA00022630"/>
    </source>
</evidence>
<dbReference type="InterPro" id="IPR036188">
    <property type="entry name" value="FAD/NAD-bd_sf"/>
</dbReference>
<feature type="domain" description="Alpha/beta hydrolase fold-3" evidence="7">
    <location>
        <begin position="479"/>
        <end position="680"/>
    </location>
</feature>
<evidence type="ECO:0000259" key="6">
    <source>
        <dbReference type="Pfam" id="PF01494"/>
    </source>
</evidence>
<name>A0A5E4W089_9BURK</name>
<dbReference type="SUPFAM" id="SSF54373">
    <property type="entry name" value="FAD-linked reductases, C-terminal domain"/>
    <property type="match status" value="1"/>
</dbReference>
<evidence type="ECO:0000313" key="8">
    <source>
        <dbReference type="EMBL" id="VVE18042.1"/>
    </source>
</evidence>
<dbReference type="GO" id="GO:0071949">
    <property type="term" value="F:FAD binding"/>
    <property type="evidence" value="ECO:0007669"/>
    <property type="project" value="InterPro"/>
</dbReference>
<dbReference type="Pfam" id="PF01494">
    <property type="entry name" value="FAD_binding_3"/>
    <property type="match status" value="1"/>
</dbReference>
<reference evidence="8 9" key="1">
    <citation type="submission" date="2019-08" db="EMBL/GenBank/DDBJ databases">
        <authorList>
            <person name="Peeters C."/>
        </authorList>
    </citation>
    <scope>NUCLEOTIDE SEQUENCE [LARGE SCALE GENOMIC DNA]</scope>
    <source>
        <strain evidence="8 9">LMG 31109</strain>
    </source>
</reference>
<proteinExistence type="predicted"/>
<keyword evidence="3" id="KW-0274">FAD</keyword>
<dbReference type="Gene3D" id="3.40.50.1820">
    <property type="entry name" value="alpha/beta hydrolase"/>
    <property type="match status" value="1"/>
</dbReference>
<keyword evidence="4" id="KW-0560">Oxidoreductase</keyword>
<dbReference type="InterPro" id="IPR002938">
    <property type="entry name" value="FAD-bd"/>
</dbReference>
<evidence type="ECO:0000313" key="9">
    <source>
        <dbReference type="Proteomes" id="UP000367825"/>
    </source>
</evidence>
<keyword evidence="2" id="KW-0285">Flavoprotein</keyword>
<dbReference type="SUPFAM" id="SSF53474">
    <property type="entry name" value="alpha/beta-Hydrolases"/>
    <property type="match status" value="1"/>
</dbReference>
<dbReference type="PANTHER" id="PTHR13789">
    <property type="entry name" value="MONOOXYGENASE"/>
    <property type="match status" value="1"/>
</dbReference>
<dbReference type="Proteomes" id="UP000367825">
    <property type="component" value="Unassembled WGS sequence"/>
</dbReference>
<dbReference type="PANTHER" id="PTHR13789:SF318">
    <property type="entry name" value="GERANYLGERANYL DIPHOSPHATE REDUCTASE"/>
    <property type="match status" value="1"/>
</dbReference>
<dbReference type="RefSeq" id="WP_150556259.1">
    <property type="nucleotide sequence ID" value="NZ_CABPSC010000011.1"/>
</dbReference>
<keyword evidence="5" id="KW-0503">Monooxygenase</keyword>
<gene>
    <name evidence="8" type="ORF">PNO31109_02982</name>
</gene>
<organism evidence="8 9">
    <name type="scientific">Pandoraea nosoerga</name>
    <dbReference type="NCBI Taxonomy" id="2508296"/>
    <lineage>
        <taxon>Bacteria</taxon>
        <taxon>Pseudomonadati</taxon>
        <taxon>Pseudomonadota</taxon>
        <taxon>Betaproteobacteria</taxon>
        <taxon>Burkholderiales</taxon>
        <taxon>Burkholderiaceae</taxon>
        <taxon>Pandoraea</taxon>
    </lineage>
</organism>